<proteinExistence type="predicted"/>
<dbReference type="EMBL" id="AZGA01000088">
    <property type="protein sequence ID" value="KRM30463.1"/>
    <property type="molecule type" value="Genomic_DNA"/>
</dbReference>
<feature type="transmembrane region" description="Helical" evidence="2">
    <location>
        <begin position="314"/>
        <end position="334"/>
    </location>
</feature>
<sequence>MIKICPNCGSKMPATVKFCTHCGFNLSEVTPISETAPQAPEQTAPQGQAGPDSKPQAAQKAVAPPEAVPEQPQQATNPDAVNQTPPSRSANVPHYQDQAQNQNGGFTNNTQQTQQNFNQNQQNYNQYQQTYTNPQPNPNMEATKRYASNYWSFLVASLKHPFTMDKVYNQYFGLISFGLATLLYTLALAATIGHLKPLQAVLTYVNTGFSLYVQFFLFILALYALQIAVAFLVTHVFLGDRRYNFWQFMNLFAVHTNINVFISGLVFLFSLIGVSATNAYLTYLLIMVAALFFGAGFIATIFTAQSTNNFDRIYAYALGSVLLAIGFIVIFSILGTSIVDLITRSSTNILDQLYRTFQ</sequence>
<dbReference type="RefSeq" id="WP_052004500.1">
    <property type="nucleotide sequence ID" value="NZ_AZGA01000088.1"/>
</dbReference>
<reference evidence="4 5" key="1">
    <citation type="journal article" date="2015" name="Genome Announc.">
        <title>Expanding the biotechnology potential of lactobacilli through comparative genomics of 213 strains and associated genera.</title>
        <authorList>
            <person name="Sun Z."/>
            <person name="Harris H.M."/>
            <person name="McCann A."/>
            <person name="Guo C."/>
            <person name="Argimon S."/>
            <person name="Zhang W."/>
            <person name="Yang X."/>
            <person name="Jeffery I.B."/>
            <person name="Cooney J.C."/>
            <person name="Kagawa T.F."/>
            <person name="Liu W."/>
            <person name="Song Y."/>
            <person name="Salvetti E."/>
            <person name="Wrobel A."/>
            <person name="Rasinkangas P."/>
            <person name="Parkhill J."/>
            <person name="Rea M.C."/>
            <person name="O'Sullivan O."/>
            <person name="Ritari J."/>
            <person name="Douillard F.P."/>
            <person name="Paul Ross R."/>
            <person name="Yang R."/>
            <person name="Briner A.E."/>
            <person name="Felis G.E."/>
            <person name="de Vos W.M."/>
            <person name="Barrangou R."/>
            <person name="Klaenhammer T.R."/>
            <person name="Caufield P.W."/>
            <person name="Cui Y."/>
            <person name="Zhang H."/>
            <person name="O'Toole P.W."/>
        </authorList>
    </citation>
    <scope>NUCLEOTIDE SEQUENCE [LARGE SCALE GENOMIC DNA]</scope>
    <source>
        <strain evidence="4 5">DSM 18527</strain>
    </source>
</reference>
<dbReference type="Pfam" id="PF13240">
    <property type="entry name" value="Zn_Ribbon_1"/>
    <property type="match status" value="1"/>
</dbReference>
<name>X0PD98_9LACO</name>
<gene>
    <name evidence="4" type="ORF">FC83_GL001594</name>
</gene>
<feature type="compositionally biased region" description="Low complexity" evidence="1">
    <location>
        <begin position="54"/>
        <end position="75"/>
    </location>
</feature>
<dbReference type="eggNOG" id="COG4640">
    <property type="taxonomic scope" value="Bacteria"/>
</dbReference>
<dbReference type="Proteomes" id="UP000051236">
    <property type="component" value="Unassembled WGS sequence"/>
</dbReference>
<dbReference type="Pfam" id="PF20214">
    <property type="entry name" value="DUF6574"/>
    <property type="match status" value="1"/>
</dbReference>
<dbReference type="STRING" id="1423734.FC83_GL001594"/>
<feature type="compositionally biased region" description="Low complexity" evidence="1">
    <location>
        <begin position="100"/>
        <end position="112"/>
    </location>
</feature>
<dbReference type="InterPro" id="IPR026870">
    <property type="entry name" value="Zinc_ribbon_dom"/>
</dbReference>
<dbReference type="PATRIC" id="fig|1423734.3.peg.1613"/>
<feature type="transmembrane region" description="Helical" evidence="2">
    <location>
        <begin position="171"/>
        <end position="195"/>
    </location>
</feature>
<dbReference type="OrthoDB" id="2328972at2"/>
<protein>
    <recommendedName>
        <fullName evidence="3">Zinc-ribbon domain-containing protein</fullName>
    </recommendedName>
</protein>
<keyword evidence="2" id="KW-0472">Membrane</keyword>
<keyword evidence="5" id="KW-1185">Reference proteome</keyword>
<evidence type="ECO:0000256" key="2">
    <source>
        <dbReference type="SAM" id="Phobius"/>
    </source>
</evidence>
<comment type="caution">
    <text evidence="4">The sequence shown here is derived from an EMBL/GenBank/DDBJ whole genome shotgun (WGS) entry which is preliminary data.</text>
</comment>
<evidence type="ECO:0000313" key="4">
    <source>
        <dbReference type="EMBL" id="KRM30463.1"/>
    </source>
</evidence>
<dbReference type="InterPro" id="IPR046481">
    <property type="entry name" value="DUF6574"/>
</dbReference>
<feature type="region of interest" description="Disordered" evidence="1">
    <location>
        <begin position="36"/>
        <end position="112"/>
    </location>
</feature>
<keyword evidence="2" id="KW-1133">Transmembrane helix</keyword>
<evidence type="ECO:0000256" key="1">
    <source>
        <dbReference type="SAM" id="MobiDB-lite"/>
    </source>
</evidence>
<feature type="transmembrane region" description="Helical" evidence="2">
    <location>
        <begin position="280"/>
        <end position="302"/>
    </location>
</feature>
<organism evidence="4 5">
    <name type="scientific">Agrilactobacillus composti DSM 18527 = JCM 14202</name>
    <dbReference type="NCBI Taxonomy" id="1423734"/>
    <lineage>
        <taxon>Bacteria</taxon>
        <taxon>Bacillati</taxon>
        <taxon>Bacillota</taxon>
        <taxon>Bacilli</taxon>
        <taxon>Lactobacillales</taxon>
        <taxon>Lactobacillaceae</taxon>
        <taxon>Agrilactobacillus</taxon>
    </lineage>
</organism>
<dbReference type="AlphaFoldDB" id="X0PD98"/>
<accession>X0PD98</accession>
<keyword evidence="2" id="KW-0812">Transmembrane</keyword>
<evidence type="ECO:0000313" key="5">
    <source>
        <dbReference type="Proteomes" id="UP000051236"/>
    </source>
</evidence>
<feature type="transmembrane region" description="Helical" evidence="2">
    <location>
        <begin position="215"/>
        <end position="238"/>
    </location>
</feature>
<evidence type="ECO:0000259" key="3">
    <source>
        <dbReference type="Pfam" id="PF13240"/>
    </source>
</evidence>
<feature type="domain" description="Zinc-ribbon" evidence="3">
    <location>
        <begin position="5"/>
        <end position="26"/>
    </location>
</feature>
<feature type="compositionally biased region" description="Polar residues" evidence="1">
    <location>
        <begin position="36"/>
        <end position="46"/>
    </location>
</feature>
<feature type="transmembrane region" description="Helical" evidence="2">
    <location>
        <begin position="250"/>
        <end position="274"/>
    </location>
</feature>
<feature type="compositionally biased region" description="Polar residues" evidence="1">
    <location>
        <begin position="76"/>
        <end position="90"/>
    </location>
</feature>